<dbReference type="RefSeq" id="WP_063871945.1">
    <property type="nucleotide sequence ID" value="NZ_CAWMRI010000067.1"/>
</dbReference>
<evidence type="ECO:0000256" key="12">
    <source>
        <dbReference type="ARBA" id="ARBA00023237"/>
    </source>
</evidence>
<accession>A0A166K8L1</accession>
<evidence type="ECO:0000256" key="6">
    <source>
        <dbReference type="ARBA" id="ARBA00022692"/>
    </source>
</evidence>
<dbReference type="Gene3D" id="2.40.170.20">
    <property type="entry name" value="TonB-dependent receptor, beta-barrel domain"/>
    <property type="match status" value="1"/>
</dbReference>
<evidence type="ECO:0000256" key="11">
    <source>
        <dbReference type="ARBA" id="ARBA00023136"/>
    </source>
</evidence>
<comment type="similarity">
    <text evidence="2 13 14">Belongs to the TonB-dependent receptor family.</text>
</comment>
<dbReference type="Pfam" id="PF11741">
    <property type="entry name" value="AMIN"/>
    <property type="match status" value="1"/>
</dbReference>
<dbReference type="PROSITE" id="PS52016">
    <property type="entry name" value="TONB_DEPENDENT_REC_3"/>
    <property type="match status" value="1"/>
</dbReference>
<evidence type="ECO:0000256" key="13">
    <source>
        <dbReference type="PROSITE-ProRule" id="PRU01360"/>
    </source>
</evidence>
<comment type="subcellular location">
    <subcellularLocation>
        <location evidence="1 13">Cell outer membrane</location>
        <topology evidence="1 13">Multi-pass membrane protein</topology>
    </subcellularLocation>
</comment>
<keyword evidence="19" id="KW-0675">Receptor</keyword>
<dbReference type="CDD" id="cd01347">
    <property type="entry name" value="ligand_gated_channel"/>
    <property type="match status" value="1"/>
</dbReference>
<name>A0A166K8L1_NODSP</name>
<dbReference type="FunFam" id="2.40.170.20:FF:000005">
    <property type="entry name" value="TonB-dependent siderophore receptor"/>
    <property type="match status" value="1"/>
</dbReference>
<evidence type="ECO:0000256" key="8">
    <source>
        <dbReference type="ARBA" id="ARBA00023004"/>
    </source>
</evidence>
<dbReference type="Proteomes" id="UP000076555">
    <property type="component" value="Unassembled WGS sequence"/>
</dbReference>
<evidence type="ECO:0000259" key="16">
    <source>
        <dbReference type="Pfam" id="PF00593"/>
    </source>
</evidence>
<dbReference type="Pfam" id="PF07715">
    <property type="entry name" value="Plug"/>
    <property type="match status" value="1"/>
</dbReference>
<keyword evidence="4 13" id="KW-1134">Transmembrane beta strand</keyword>
<keyword evidence="10 14" id="KW-0798">TonB box</keyword>
<dbReference type="NCBIfam" id="TIGR01783">
    <property type="entry name" value="TonB-siderophor"/>
    <property type="match status" value="1"/>
</dbReference>
<dbReference type="SUPFAM" id="SSF56935">
    <property type="entry name" value="Porins"/>
    <property type="match status" value="1"/>
</dbReference>
<keyword evidence="12 13" id="KW-0998">Cell outer membrane</keyword>
<evidence type="ECO:0000259" key="18">
    <source>
        <dbReference type="Pfam" id="PF11741"/>
    </source>
</evidence>
<keyword evidence="6 13" id="KW-0812">Transmembrane</keyword>
<evidence type="ECO:0000256" key="3">
    <source>
        <dbReference type="ARBA" id="ARBA00022448"/>
    </source>
</evidence>
<dbReference type="OrthoDB" id="427542at2"/>
<feature type="domain" description="AMIN" evidence="18">
    <location>
        <begin position="34"/>
        <end position="121"/>
    </location>
</feature>
<evidence type="ECO:0000256" key="4">
    <source>
        <dbReference type="ARBA" id="ARBA00022452"/>
    </source>
</evidence>
<keyword evidence="5" id="KW-0410">Iron transport</keyword>
<evidence type="ECO:0000256" key="2">
    <source>
        <dbReference type="ARBA" id="ARBA00009810"/>
    </source>
</evidence>
<dbReference type="EMBL" id="LWAJ01000067">
    <property type="protein sequence ID" value="KZL50736.1"/>
    <property type="molecule type" value="Genomic_DNA"/>
</dbReference>
<dbReference type="InterPro" id="IPR039426">
    <property type="entry name" value="TonB-dep_rcpt-like"/>
</dbReference>
<evidence type="ECO:0000313" key="20">
    <source>
        <dbReference type="Proteomes" id="UP000076555"/>
    </source>
</evidence>
<keyword evidence="7" id="KW-0732">Signal</keyword>
<dbReference type="InterPro" id="IPR021731">
    <property type="entry name" value="AMIN_dom"/>
</dbReference>
<evidence type="ECO:0000256" key="7">
    <source>
        <dbReference type="ARBA" id="ARBA00022729"/>
    </source>
</evidence>
<keyword evidence="9" id="KW-0406">Ion transport</keyword>
<keyword evidence="11 13" id="KW-0472">Membrane</keyword>
<dbReference type="InterPro" id="IPR012910">
    <property type="entry name" value="Plug_dom"/>
</dbReference>
<evidence type="ECO:0000259" key="17">
    <source>
        <dbReference type="Pfam" id="PF07715"/>
    </source>
</evidence>
<feature type="domain" description="TonB-dependent receptor-like beta-barrel" evidence="16">
    <location>
        <begin position="353"/>
        <end position="808"/>
    </location>
</feature>
<keyword evidence="3 13" id="KW-0813">Transport</keyword>
<keyword evidence="8" id="KW-0408">Iron</keyword>
<dbReference type="Pfam" id="PF00593">
    <property type="entry name" value="TonB_dep_Rec_b-barrel"/>
    <property type="match status" value="1"/>
</dbReference>
<feature type="domain" description="TonB-dependent receptor plug" evidence="17">
    <location>
        <begin position="181"/>
        <end position="279"/>
    </location>
</feature>
<dbReference type="GO" id="GO:0015344">
    <property type="term" value="F:siderophore uptake transmembrane transporter activity"/>
    <property type="evidence" value="ECO:0007669"/>
    <property type="project" value="TreeGrafter"/>
</dbReference>
<evidence type="ECO:0000256" key="14">
    <source>
        <dbReference type="RuleBase" id="RU003357"/>
    </source>
</evidence>
<dbReference type="AlphaFoldDB" id="A0A166K8L1"/>
<evidence type="ECO:0000256" key="5">
    <source>
        <dbReference type="ARBA" id="ARBA00022496"/>
    </source>
</evidence>
<evidence type="ECO:0000256" key="15">
    <source>
        <dbReference type="SAM" id="MobiDB-lite"/>
    </source>
</evidence>
<dbReference type="PANTHER" id="PTHR32552">
    <property type="entry name" value="FERRICHROME IRON RECEPTOR-RELATED"/>
    <property type="match status" value="1"/>
</dbReference>
<dbReference type="GO" id="GO:0015891">
    <property type="term" value="P:siderophore transport"/>
    <property type="evidence" value="ECO:0007669"/>
    <property type="project" value="InterPro"/>
</dbReference>
<organism evidence="19 20">
    <name type="scientific">Nodularia spumigena CENA596</name>
    <dbReference type="NCBI Taxonomy" id="1819295"/>
    <lineage>
        <taxon>Bacteria</taxon>
        <taxon>Bacillati</taxon>
        <taxon>Cyanobacteriota</taxon>
        <taxon>Cyanophyceae</taxon>
        <taxon>Nostocales</taxon>
        <taxon>Nodulariaceae</taxon>
        <taxon>Nodularia</taxon>
    </lineage>
</organism>
<evidence type="ECO:0000256" key="10">
    <source>
        <dbReference type="ARBA" id="ARBA00023077"/>
    </source>
</evidence>
<dbReference type="InterPro" id="IPR010105">
    <property type="entry name" value="TonB_sidphr_rcpt"/>
</dbReference>
<dbReference type="GO" id="GO:0009279">
    <property type="term" value="C:cell outer membrane"/>
    <property type="evidence" value="ECO:0007669"/>
    <property type="project" value="UniProtKB-SubCell"/>
</dbReference>
<dbReference type="InterPro" id="IPR000531">
    <property type="entry name" value="Beta-barrel_TonB"/>
</dbReference>
<gene>
    <name evidence="19" type="ORF">A2T98_05780</name>
</gene>
<evidence type="ECO:0000256" key="1">
    <source>
        <dbReference type="ARBA" id="ARBA00004571"/>
    </source>
</evidence>
<comment type="caution">
    <text evidence="19">The sequence shown here is derived from an EMBL/GenBank/DDBJ whole genome shotgun (WGS) entry which is preliminary data.</text>
</comment>
<evidence type="ECO:0000256" key="9">
    <source>
        <dbReference type="ARBA" id="ARBA00023065"/>
    </source>
</evidence>
<dbReference type="InterPro" id="IPR037066">
    <property type="entry name" value="Plug_dom_sf"/>
</dbReference>
<feature type="region of interest" description="Disordered" evidence="15">
    <location>
        <begin position="383"/>
        <end position="402"/>
    </location>
</feature>
<protein>
    <submittedName>
        <fullName evidence="19">Ferrichrome-iron receptor</fullName>
    </submittedName>
</protein>
<dbReference type="InterPro" id="IPR036942">
    <property type="entry name" value="Beta-barrel_TonB_sf"/>
</dbReference>
<dbReference type="Gene3D" id="2.170.130.10">
    <property type="entry name" value="TonB-dependent receptor, plug domain"/>
    <property type="match status" value="1"/>
</dbReference>
<dbReference type="FunFam" id="2.170.130.10:FF:000001">
    <property type="entry name" value="Catecholate siderophore TonB-dependent receptor"/>
    <property type="match status" value="1"/>
</dbReference>
<dbReference type="PANTHER" id="PTHR32552:SF68">
    <property type="entry name" value="FERRICHROME OUTER MEMBRANE TRANSPORTER_PHAGE RECEPTOR"/>
    <property type="match status" value="1"/>
</dbReference>
<proteinExistence type="inferred from homology"/>
<dbReference type="GO" id="GO:0038023">
    <property type="term" value="F:signaling receptor activity"/>
    <property type="evidence" value="ECO:0007669"/>
    <property type="project" value="InterPro"/>
</dbReference>
<sequence length="839" mass="92824">MAWNFWQPSIGVASIITVLVSQPVWAAPILVTAVELYDTDKGLEVVLKTPPGVSIETESSTVDKTLIIILNNAQLQLVQGQLPVIIDNPIPDIAKIVVGQSDPNTIEIEVTGVNEIPKVDLLQNGEEFIVSIPFVTTSQTPPETPEPEPEEPIELTVIGEQVRPTYQVPNSSIGTRTDTPIIDVPQAIQVIPQEVIQDQGTRSIGEVLKNTSSASTGRTPSQAPALNPVIRGFESGNILRNGLRDETLRFSSEISNVERVEVLKGPASVLFGRGDLGGVINLVTKQPLDRPYYGFEYQVGQFGLHRPTIDFSGPLGQDGIAYRLNAGYQTAESFRKFENSESFFISPIVRLIDHENTTLTANLEYLKYRNFETAPDLPASGTVIANPNGRVPRDANLGEPSLSETESLVTRLGYQLDHRLNSNWSLKSELSTSFLDIPKNIGITPISNSGRADGLNNDGRTVRRFLIENPSSLSTFVLNNNLIGKFNTGSIEHNLLLGVEVSREQTKDQLDFRQISAIDIFNPVYQPETVSNFAIPFGNIDTRKNSVGIYAQDQISLSQNIILVLGGRLDFSHQKYEDLLSSAESFERNDTVFSPRVGVVIKPRENLSLYASYSQSFSPVVGRTRVLVNEQTGQSIIGEPFEPERGTQYEVGLKANLLGDRLSTTLAFYNLERTNVAAQGLSEPLSQIQIGKQRSQGIELDVAGEILPGWNLTASYAYTDTKILEDNRSEFQDKELQNVPKNAFGLWSSYEFQSGNFKGLGLGLGVFTQGERQGDLRNTFTLPSYWRTDASIFYRRDKFRAAINIQNLFDQNYWEGARDIVRIVPGAPFTLTGNVSWEF</sequence>
<reference evidence="19 20" key="1">
    <citation type="submission" date="2016-04" db="EMBL/GenBank/DDBJ databases">
        <title>Draft Genome Assembly of the Bloom-forming Cyanobacterium Nodularia spumigena Strain CENA596 in Shrimp Production Ponds.</title>
        <authorList>
            <person name="Popin R.V."/>
            <person name="Rigonato J."/>
            <person name="Abreu V.A."/>
            <person name="Andreote A.P."/>
            <person name="Silveira S.B."/>
            <person name="Odebrecht C."/>
            <person name="Fiore M.F."/>
        </authorList>
    </citation>
    <scope>NUCLEOTIDE SEQUENCE [LARGE SCALE GENOMIC DNA]</scope>
    <source>
        <strain evidence="19 20">CENA596</strain>
    </source>
</reference>
<evidence type="ECO:0000313" key="19">
    <source>
        <dbReference type="EMBL" id="KZL50736.1"/>
    </source>
</evidence>